<dbReference type="EC" id="4.1.3.3" evidence="5"/>
<evidence type="ECO:0000256" key="2">
    <source>
        <dbReference type="ARBA" id="ARBA00004878"/>
    </source>
</evidence>
<name>A0A336MUX9_CULSO</name>
<dbReference type="InterPro" id="IPR002220">
    <property type="entry name" value="DapA-like"/>
</dbReference>
<evidence type="ECO:0000256" key="4">
    <source>
        <dbReference type="ARBA" id="ARBA00011881"/>
    </source>
</evidence>
<evidence type="ECO:0000256" key="5">
    <source>
        <dbReference type="ARBA" id="ARBA00012911"/>
    </source>
</evidence>
<keyword evidence="8" id="KW-0704">Schiff base</keyword>
<reference evidence="11" key="1">
    <citation type="submission" date="2018-07" db="EMBL/GenBank/DDBJ databases">
        <authorList>
            <person name="Quirk P.G."/>
            <person name="Krulwich T.A."/>
        </authorList>
    </citation>
    <scope>NUCLEOTIDE SEQUENCE</scope>
</reference>
<comment type="pathway">
    <text evidence="2">Amino-sugar metabolism; N-acetylneuraminate degradation.</text>
</comment>
<dbReference type="EMBL" id="UFQT01002059">
    <property type="protein sequence ID" value="SSX32563.1"/>
    <property type="molecule type" value="Genomic_DNA"/>
</dbReference>
<dbReference type="GO" id="GO:0008747">
    <property type="term" value="F:N-acetylneuraminate lyase activity"/>
    <property type="evidence" value="ECO:0007669"/>
    <property type="project" value="UniProtKB-EC"/>
</dbReference>
<dbReference type="Gene3D" id="3.20.20.70">
    <property type="entry name" value="Aldolase class I"/>
    <property type="match status" value="1"/>
</dbReference>
<sequence length="165" mass="18718">MQKKFTFKGFMAPVFTPFDSNGAVNLNIIPQYADYLKQKGIEAVLVNGTTGEGMSMSVEERKSVAEKWFVETRRLNITMMVQIGGTTSADVFELVCIFFVICVLKAKHAEQLGVEAVLVLPQLYMKPKTEDELVDYLTDVSSHCKNTPLFYYHIPKYTNVQWTKS</sequence>
<organism evidence="11">
    <name type="scientific">Culicoides sonorensis</name>
    <name type="common">Biting midge</name>
    <dbReference type="NCBI Taxonomy" id="179676"/>
    <lineage>
        <taxon>Eukaryota</taxon>
        <taxon>Metazoa</taxon>
        <taxon>Ecdysozoa</taxon>
        <taxon>Arthropoda</taxon>
        <taxon>Hexapoda</taxon>
        <taxon>Insecta</taxon>
        <taxon>Pterygota</taxon>
        <taxon>Neoptera</taxon>
        <taxon>Endopterygota</taxon>
        <taxon>Diptera</taxon>
        <taxon>Nematocera</taxon>
        <taxon>Chironomoidea</taxon>
        <taxon>Ceratopogonidae</taxon>
        <taxon>Ceratopogoninae</taxon>
        <taxon>Culicoides</taxon>
        <taxon>Monoculicoides</taxon>
    </lineage>
</organism>
<comment type="subunit">
    <text evidence="4">Homotetramer.</text>
</comment>
<dbReference type="PRINTS" id="PR00146">
    <property type="entry name" value="DHPICSNTHASE"/>
</dbReference>
<proteinExistence type="inferred from homology"/>
<evidence type="ECO:0000256" key="7">
    <source>
        <dbReference type="ARBA" id="ARBA00023239"/>
    </source>
</evidence>
<dbReference type="PROSITE" id="PS00665">
    <property type="entry name" value="DHDPS_1"/>
    <property type="match status" value="1"/>
</dbReference>
<dbReference type="SUPFAM" id="SSF51569">
    <property type="entry name" value="Aldolase"/>
    <property type="match status" value="1"/>
</dbReference>
<evidence type="ECO:0000313" key="11">
    <source>
        <dbReference type="EMBL" id="SSX32563.1"/>
    </source>
</evidence>
<dbReference type="Pfam" id="PF00701">
    <property type="entry name" value="DHDPS"/>
    <property type="match status" value="1"/>
</dbReference>
<evidence type="ECO:0000256" key="6">
    <source>
        <dbReference type="ARBA" id="ARBA00022490"/>
    </source>
</evidence>
<comment type="similarity">
    <text evidence="3">Belongs to the DapA family. NanA subfamily.</text>
</comment>
<dbReference type="AlphaFoldDB" id="A0A336MUX9"/>
<evidence type="ECO:0000256" key="1">
    <source>
        <dbReference type="ARBA" id="ARBA00004496"/>
    </source>
</evidence>
<keyword evidence="9" id="KW-0119">Carbohydrate metabolism</keyword>
<dbReference type="VEuPathDB" id="VectorBase:CSON005127"/>
<keyword evidence="6" id="KW-0963">Cytoplasm</keyword>
<gene>
    <name evidence="11" type="primary">CSON005127</name>
</gene>
<dbReference type="OMA" id="GWIEASH"/>
<evidence type="ECO:0000256" key="8">
    <source>
        <dbReference type="ARBA" id="ARBA00023270"/>
    </source>
</evidence>
<dbReference type="PANTHER" id="PTHR12128:SF21">
    <property type="entry name" value="N-ACETYLNEURAMINATE LYASE"/>
    <property type="match status" value="1"/>
</dbReference>
<dbReference type="InterPro" id="IPR020624">
    <property type="entry name" value="Schiff_base-form_aldolases_CS"/>
</dbReference>
<comment type="catalytic activity">
    <reaction evidence="10">
        <text>aceneuramate = aldehydo-N-acetyl-D-mannosamine + pyruvate</text>
        <dbReference type="Rhea" id="RHEA:23296"/>
        <dbReference type="ChEBI" id="CHEBI:15361"/>
        <dbReference type="ChEBI" id="CHEBI:17122"/>
        <dbReference type="ChEBI" id="CHEBI:173083"/>
        <dbReference type="EC" id="4.1.3.3"/>
    </reaction>
</comment>
<comment type="subcellular location">
    <subcellularLocation>
        <location evidence="1">Cytoplasm</location>
    </subcellularLocation>
</comment>
<keyword evidence="7" id="KW-0456">Lyase</keyword>
<evidence type="ECO:0000256" key="9">
    <source>
        <dbReference type="ARBA" id="ARBA00023277"/>
    </source>
</evidence>
<dbReference type="GO" id="GO:0005737">
    <property type="term" value="C:cytoplasm"/>
    <property type="evidence" value="ECO:0007669"/>
    <property type="project" value="UniProtKB-SubCell"/>
</dbReference>
<dbReference type="PANTHER" id="PTHR12128">
    <property type="entry name" value="DIHYDRODIPICOLINATE SYNTHASE"/>
    <property type="match status" value="1"/>
</dbReference>
<protein>
    <recommendedName>
        <fullName evidence="5">N-acetylneuraminate lyase</fullName>
        <ecNumber evidence="5">4.1.3.3</ecNumber>
    </recommendedName>
</protein>
<evidence type="ECO:0000256" key="10">
    <source>
        <dbReference type="ARBA" id="ARBA00044906"/>
    </source>
</evidence>
<dbReference type="InterPro" id="IPR013785">
    <property type="entry name" value="Aldolase_TIM"/>
</dbReference>
<evidence type="ECO:0000256" key="3">
    <source>
        <dbReference type="ARBA" id="ARBA00006324"/>
    </source>
</evidence>
<accession>A0A336MUX9</accession>